<evidence type="ECO:0000313" key="2">
    <source>
        <dbReference type="EMBL" id="RVU42847.1"/>
    </source>
</evidence>
<feature type="transmembrane region" description="Helical" evidence="1">
    <location>
        <begin position="47"/>
        <end position="69"/>
    </location>
</feature>
<feature type="transmembrane region" description="Helical" evidence="1">
    <location>
        <begin position="21"/>
        <end position="41"/>
    </location>
</feature>
<gene>
    <name evidence="2" type="ORF">EOE66_21465</name>
</gene>
<dbReference type="AlphaFoldDB" id="A0A437R827"/>
<evidence type="ECO:0000313" key="3">
    <source>
        <dbReference type="Proteomes" id="UP000285575"/>
    </source>
</evidence>
<evidence type="ECO:0000256" key="1">
    <source>
        <dbReference type="SAM" id="Phobius"/>
    </source>
</evidence>
<proteinExistence type="predicted"/>
<name>A0A437R827_9BURK</name>
<reference evidence="2 3" key="1">
    <citation type="submission" date="2019-01" db="EMBL/GenBank/DDBJ databases">
        <authorList>
            <person name="Chen W.-M."/>
        </authorList>
    </citation>
    <scope>NUCLEOTIDE SEQUENCE [LARGE SCALE GENOMIC DNA]</scope>
    <source>
        <strain evidence="2 3">KYPY4</strain>
    </source>
</reference>
<accession>A0A437R827</accession>
<protein>
    <submittedName>
        <fullName evidence="2">Uncharacterized protein</fullName>
    </submittedName>
</protein>
<dbReference type="Proteomes" id="UP000285575">
    <property type="component" value="Unassembled WGS sequence"/>
</dbReference>
<dbReference type="EMBL" id="SACR01000009">
    <property type="protein sequence ID" value="RVU42847.1"/>
    <property type="molecule type" value="Genomic_DNA"/>
</dbReference>
<sequence length="124" mass="13833">MIRITDDNTPQESNSWRDMSLRLGSLVWLAAFVIACDKITGSAWRENWFVLGSFLAGAFLAFAAFTIAARARPGFLGAKRYTKGPPLEYLSSAPQTLGAWLNLDLRNLSKAVRLRIQAQSRKSR</sequence>
<organism evidence="2 3">
    <name type="scientific">Rubrivivax rivuli</name>
    <dbReference type="NCBI Taxonomy" id="1862385"/>
    <lineage>
        <taxon>Bacteria</taxon>
        <taxon>Pseudomonadati</taxon>
        <taxon>Pseudomonadota</taxon>
        <taxon>Betaproteobacteria</taxon>
        <taxon>Burkholderiales</taxon>
        <taxon>Sphaerotilaceae</taxon>
        <taxon>Rubrivivax</taxon>
    </lineage>
</organism>
<keyword evidence="1" id="KW-1133">Transmembrane helix</keyword>
<keyword evidence="1" id="KW-0812">Transmembrane</keyword>
<keyword evidence="1" id="KW-0472">Membrane</keyword>
<comment type="caution">
    <text evidence="2">The sequence shown here is derived from an EMBL/GenBank/DDBJ whole genome shotgun (WGS) entry which is preliminary data.</text>
</comment>
<dbReference type="RefSeq" id="WP_128230806.1">
    <property type="nucleotide sequence ID" value="NZ_SACR01000009.1"/>
</dbReference>
<keyword evidence="3" id="KW-1185">Reference proteome</keyword>